<dbReference type="EMBL" id="AUSU01001062">
    <property type="protein sequence ID" value="EPS71914.1"/>
    <property type="molecule type" value="Genomic_DNA"/>
</dbReference>
<gene>
    <name evidence="1" type="ORF">M569_02845</name>
</gene>
<keyword evidence="2" id="KW-1185">Reference proteome</keyword>
<protein>
    <submittedName>
        <fullName evidence="1">Uncharacterized protein</fullName>
    </submittedName>
</protein>
<dbReference type="Proteomes" id="UP000015453">
    <property type="component" value="Unassembled WGS sequence"/>
</dbReference>
<evidence type="ECO:0000313" key="2">
    <source>
        <dbReference type="Proteomes" id="UP000015453"/>
    </source>
</evidence>
<sequence>GEKFMWYAPHSGFGNQLLEFKNALLIAAILNRTLIVPPVLDHHAVALGSCPKFRVLDPNELRFRVWNHSIQLLREGRYVSMADVMDLSHLVSSSAIRFIDFRAFVSMWCQVNLTLLCTAVSTEHSPFLEKLRQCGSNLSGYDVTPGNCLHALQEDCRTTVWTYRTGDEEHVLDSFQPSEELRRKRRISYSRYRKDIYRDLGPGSAAGLSNVLAFGSLFTAPYAGSESHIDIHRAPKDRRINSLIESIKFIPFVSDIADAGKRFALSTIKAPFFCVQLRLADGQFKNHRETTLSTVSETLDSLRRNGLPVNVFVMTDLPPGNWTGSYLGSLREDPGFKVFSLTEADDLVTRTAKKMVDGGEQCRGSSLLPDVLLYLEQSVCSCASMGFVGTSGSTIAEAISLMRENN</sequence>
<proteinExistence type="predicted"/>
<dbReference type="Gene3D" id="3.40.50.11340">
    <property type="match status" value="1"/>
</dbReference>
<name>S8CX17_9LAMI</name>
<dbReference type="PANTHER" id="PTHR36050">
    <property type="entry name" value="O-FUCOSYLTRANSFERASE 30"/>
    <property type="match status" value="1"/>
</dbReference>
<dbReference type="PANTHER" id="PTHR36050:SF1">
    <property type="entry name" value="O-FUCOSYLTRANSFERASE 30"/>
    <property type="match status" value="1"/>
</dbReference>
<feature type="non-terminal residue" evidence="1">
    <location>
        <position position="1"/>
    </location>
</feature>
<dbReference type="OrthoDB" id="1882547at2759"/>
<evidence type="ECO:0000313" key="1">
    <source>
        <dbReference type="EMBL" id="EPS71914.1"/>
    </source>
</evidence>
<comment type="caution">
    <text evidence="1">The sequence shown here is derived from an EMBL/GenBank/DDBJ whole genome shotgun (WGS) entry which is preliminary data.</text>
</comment>
<accession>S8CX17</accession>
<dbReference type="Gene3D" id="3.40.50.11350">
    <property type="match status" value="1"/>
</dbReference>
<feature type="non-terminal residue" evidence="1">
    <location>
        <position position="406"/>
    </location>
</feature>
<organism evidence="1 2">
    <name type="scientific">Genlisea aurea</name>
    <dbReference type="NCBI Taxonomy" id="192259"/>
    <lineage>
        <taxon>Eukaryota</taxon>
        <taxon>Viridiplantae</taxon>
        <taxon>Streptophyta</taxon>
        <taxon>Embryophyta</taxon>
        <taxon>Tracheophyta</taxon>
        <taxon>Spermatophyta</taxon>
        <taxon>Magnoliopsida</taxon>
        <taxon>eudicotyledons</taxon>
        <taxon>Gunneridae</taxon>
        <taxon>Pentapetalae</taxon>
        <taxon>asterids</taxon>
        <taxon>lamiids</taxon>
        <taxon>Lamiales</taxon>
        <taxon>Lentibulariaceae</taxon>
        <taxon>Genlisea</taxon>
    </lineage>
</organism>
<reference evidence="1 2" key="1">
    <citation type="journal article" date="2013" name="BMC Genomics">
        <title>The miniature genome of a carnivorous plant Genlisea aurea contains a low number of genes and short non-coding sequences.</title>
        <authorList>
            <person name="Leushkin E.V."/>
            <person name="Sutormin R.A."/>
            <person name="Nabieva E.R."/>
            <person name="Penin A.A."/>
            <person name="Kondrashov A.S."/>
            <person name="Logacheva M.D."/>
        </authorList>
    </citation>
    <scope>NUCLEOTIDE SEQUENCE [LARGE SCALE GENOMIC DNA]</scope>
</reference>
<dbReference type="AlphaFoldDB" id="S8CX17"/>